<evidence type="ECO:0000256" key="6">
    <source>
        <dbReference type="ARBA" id="ARBA00022917"/>
    </source>
</evidence>
<evidence type="ECO:0000256" key="9">
    <source>
        <dbReference type="PIRSR" id="PIRSR001529-1"/>
    </source>
</evidence>
<keyword evidence="3" id="KW-0436">Ligase</keyword>
<dbReference type="InterPro" id="IPR002317">
    <property type="entry name" value="Ser-tRNA-ligase_type_1"/>
</dbReference>
<dbReference type="NCBIfam" id="TIGR00414">
    <property type="entry name" value="serS"/>
    <property type="match status" value="1"/>
</dbReference>
<feature type="binding site" evidence="9">
    <location>
        <position position="295"/>
    </location>
    <ligand>
        <name>L-serine</name>
        <dbReference type="ChEBI" id="CHEBI:33384"/>
    </ligand>
</feature>
<dbReference type="Proteomes" id="UP001295684">
    <property type="component" value="Unassembled WGS sequence"/>
</dbReference>
<evidence type="ECO:0000256" key="3">
    <source>
        <dbReference type="ARBA" id="ARBA00022598"/>
    </source>
</evidence>
<keyword evidence="15" id="KW-1185">Reference proteome</keyword>
<feature type="region of interest" description="Disordered" evidence="12">
    <location>
        <begin position="452"/>
        <end position="522"/>
    </location>
</feature>
<dbReference type="PIRSF" id="PIRSF001529">
    <property type="entry name" value="Ser-tRNA-synth_IIa"/>
    <property type="match status" value="1"/>
</dbReference>
<sequence>MPIDINLFRKEKGGDPEIVRKSELQRCRDGAIVDEIIGLDENWRKLTHEVNLLKKEKNAISKTFGKLKKEGNDEGLEEAKKSAIEKTAEIEAKEQEKKEAEALLNKRLNEVGNILDETVPQEADEEKNPVERTWGEIREIEINETPGRMNHHHLMKCLDMYDPERGSKVMGSRGYFLKGFGVLLNQALINYAITFLMERKYNVLQPPYFIKQEVMEKTCEIGDFEENLYQIENNEAYLIATSEQPISAMHSGEWLQPSELPLRYCGYSSCFRKEAGSSGRDVWGIFRVHQFDKIEQFVVCKPEESNAFLEEMITCAEEFWQSLEIPYRVVTIVGGALNNAAAKKYDLEGWFPGYGEYRELVSCSNCTDYQSRALDVKFGTKKKGDKGDKNLTHMLNATLCATGRAMCAIVENYQTEDGIRIPTVLQPFLGGRDFIPYDEKALKKFMDEVEKERAKKNKGTHSKKGEGKKPKAKEEHKQEVTKEEEAAKKQEVDPAKVPEEAKQAEGAAAGAPKAADAPEGDS</sequence>
<dbReference type="EC" id="6.1.1.11" evidence="2"/>
<keyword evidence="4" id="KW-0547">Nucleotide-binding</keyword>
<dbReference type="Pfam" id="PF02403">
    <property type="entry name" value="Seryl_tRNA_N"/>
    <property type="match status" value="1"/>
</dbReference>
<dbReference type="InterPro" id="IPR033729">
    <property type="entry name" value="SerRS_core"/>
</dbReference>
<feature type="binding site" evidence="9">
    <location>
        <position position="241"/>
    </location>
    <ligand>
        <name>L-serine</name>
        <dbReference type="ChEBI" id="CHEBI:33384"/>
    </ligand>
</feature>
<feature type="compositionally biased region" description="Low complexity" evidence="12">
    <location>
        <begin position="504"/>
        <end position="522"/>
    </location>
</feature>
<proteinExistence type="inferred from homology"/>
<dbReference type="InterPro" id="IPR042103">
    <property type="entry name" value="SerRS_1_N_sf"/>
</dbReference>
<feature type="binding site" evidence="10">
    <location>
        <begin position="288"/>
        <end position="291"/>
    </location>
    <ligand>
        <name>ATP</name>
        <dbReference type="ChEBI" id="CHEBI:30616"/>
    </ligand>
</feature>
<evidence type="ECO:0000313" key="14">
    <source>
        <dbReference type="EMBL" id="CAI2366358.1"/>
    </source>
</evidence>
<dbReference type="Pfam" id="PF00587">
    <property type="entry name" value="tRNA-synt_2b"/>
    <property type="match status" value="1"/>
</dbReference>
<evidence type="ECO:0000256" key="11">
    <source>
        <dbReference type="SAM" id="Coils"/>
    </source>
</evidence>
<dbReference type="InterPro" id="IPR006195">
    <property type="entry name" value="aa-tRNA-synth_II"/>
</dbReference>
<evidence type="ECO:0000313" key="15">
    <source>
        <dbReference type="Proteomes" id="UP001295684"/>
    </source>
</evidence>
<reference evidence="14" key="1">
    <citation type="submission" date="2023-07" db="EMBL/GenBank/DDBJ databases">
        <authorList>
            <consortium name="AG Swart"/>
            <person name="Singh M."/>
            <person name="Singh A."/>
            <person name="Seah K."/>
            <person name="Emmerich C."/>
        </authorList>
    </citation>
    <scope>NUCLEOTIDE SEQUENCE</scope>
    <source>
        <strain evidence="14">DP1</strain>
    </source>
</reference>
<comment type="similarity">
    <text evidence="1">Belongs to the class-II aminoacyl-tRNA synthetase family. Type-1 seryl-tRNA synthetase subfamily.</text>
</comment>
<dbReference type="FunFam" id="3.30.930.10:FF:000026">
    <property type="entry name" value="Seryl-tRNA synthetase, cytoplasmic"/>
    <property type="match status" value="1"/>
</dbReference>
<feature type="coiled-coil region" evidence="11">
    <location>
        <begin position="76"/>
        <end position="110"/>
    </location>
</feature>
<dbReference type="InterPro" id="IPR045864">
    <property type="entry name" value="aa-tRNA-synth_II/BPL/LPL"/>
</dbReference>
<dbReference type="AlphaFoldDB" id="A0AAD1XC23"/>
<evidence type="ECO:0000259" key="13">
    <source>
        <dbReference type="PROSITE" id="PS50862"/>
    </source>
</evidence>
<keyword evidence="6" id="KW-0648">Protein biosynthesis</keyword>
<dbReference type="GO" id="GO:0004828">
    <property type="term" value="F:serine-tRNA ligase activity"/>
    <property type="evidence" value="ECO:0007669"/>
    <property type="project" value="UniProtKB-EC"/>
</dbReference>
<dbReference type="GO" id="GO:0006434">
    <property type="term" value="P:seryl-tRNA aminoacylation"/>
    <property type="evidence" value="ECO:0007669"/>
    <property type="project" value="InterPro"/>
</dbReference>
<feature type="site" description="Important for serine binding" evidence="9">
    <location>
        <position position="398"/>
    </location>
</feature>
<evidence type="ECO:0000256" key="5">
    <source>
        <dbReference type="ARBA" id="ARBA00022840"/>
    </source>
</evidence>
<feature type="binding site" evidence="10">
    <location>
        <begin position="359"/>
        <end position="362"/>
    </location>
    <ligand>
        <name>ATP</name>
        <dbReference type="ChEBI" id="CHEBI:30616"/>
    </ligand>
</feature>
<dbReference type="SUPFAM" id="SSF46589">
    <property type="entry name" value="tRNA-binding arm"/>
    <property type="match status" value="1"/>
</dbReference>
<feature type="binding site" evidence="10">
    <location>
        <begin position="272"/>
        <end position="274"/>
    </location>
    <ligand>
        <name>ATP</name>
        <dbReference type="ChEBI" id="CHEBI:30616"/>
    </ligand>
</feature>
<name>A0AAD1XC23_EUPCR</name>
<accession>A0AAD1XC23</accession>
<dbReference type="EMBL" id="CAMPGE010007441">
    <property type="protein sequence ID" value="CAI2366358.1"/>
    <property type="molecule type" value="Genomic_DNA"/>
</dbReference>
<feature type="domain" description="Aminoacyl-transfer RNA synthetases class-II family profile" evidence="13">
    <location>
        <begin position="150"/>
        <end position="422"/>
    </location>
</feature>
<comment type="caution">
    <text evidence="14">The sequence shown here is derived from an EMBL/GenBank/DDBJ whole genome shotgun (WGS) entry which is preliminary data.</text>
</comment>
<evidence type="ECO:0000256" key="8">
    <source>
        <dbReference type="ARBA" id="ARBA00031113"/>
    </source>
</evidence>
<feature type="binding site" evidence="9">
    <location>
        <position position="396"/>
    </location>
    <ligand>
        <name>L-serine</name>
        <dbReference type="ChEBI" id="CHEBI:33384"/>
    </ligand>
</feature>
<dbReference type="Gene3D" id="3.30.930.10">
    <property type="entry name" value="Bira Bifunctional Protein, Domain 2"/>
    <property type="match status" value="1"/>
</dbReference>
<organism evidence="14 15">
    <name type="scientific">Euplotes crassus</name>
    <dbReference type="NCBI Taxonomy" id="5936"/>
    <lineage>
        <taxon>Eukaryota</taxon>
        <taxon>Sar</taxon>
        <taxon>Alveolata</taxon>
        <taxon>Ciliophora</taxon>
        <taxon>Intramacronucleata</taxon>
        <taxon>Spirotrichea</taxon>
        <taxon>Hypotrichia</taxon>
        <taxon>Euplotida</taxon>
        <taxon>Euplotidae</taxon>
        <taxon>Moneuplotes</taxon>
    </lineage>
</organism>
<dbReference type="GO" id="GO:0005524">
    <property type="term" value="F:ATP binding"/>
    <property type="evidence" value="ECO:0007669"/>
    <property type="project" value="UniProtKB-KW"/>
</dbReference>
<dbReference type="InterPro" id="IPR002314">
    <property type="entry name" value="aa-tRNA-synt_IIb"/>
</dbReference>
<evidence type="ECO:0000256" key="10">
    <source>
        <dbReference type="PIRSR" id="PIRSR001529-2"/>
    </source>
</evidence>
<dbReference type="CDD" id="cd00770">
    <property type="entry name" value="SerRS_core"/>
    <property type="match status" value="1"/>
</dbReference>
<feature type="binding site" evidence="9">
    <location>
        <position position="272"/>
    </location>
    <ligand>
        <name>L-serine</name>
        <dbReference type="ChEBI" id="CHEBI:33384"/>
    </ligand>
</feature>
<protein>
    <recommendedName>
        <fullName evidence="2">serine--tRNA ligase</fullName>
        <ecNumber evidence="2">6.1.1.11</ecNumber>
    </recommendedName>
    <alternativeName>
        <fullName evidence="8">Seryl-tRNA synthetase</fullName>
    </alternativeName>
</protein>
<gene>
    <name evidence="14" type="ORF">ECRASSUSDP1_LOCUS7631</name>
</gene>
<keyword evidence="11" id="KW-0175">Coiled coil</keyword>
<dbReference type="InterPro" id="IPR010978">
    <property type="entry name" value="tRNA-bd_arm"/>
</dbReference>
<evidence type="ECO:0000256" key="7">
    <source>
        <dbReference type="ARBA" id="ARBA00023146"/>
    </source>
</evidence>
<dbReference type="PRINTS" id="PR00981">
    <property type="entry name" value="TRNASYNTHSER"/>
</dbReference>
<dbReference type="InterPro" id="IPR015866">
    <property type="entry name" value="Ser-tRNA-synth_1_N"/>
</dbReference>
<feature type="compositionally biased region" description="Basic and acidic residues" evidence="12">
    <location>
        <begin position="463"/>
        <end position="503"/>
    </location>
</feature>
<keyword evidence="7" id="KW-0030">Aminoacyl-tRNA synthetase</keyword>
<evidence type="ECO:0000256" key="4">
    <source>
        <dbReference type="ARBA" id="ARBA00022741"/>
    </source>
</evidence>
<evidence type="ECO:0000256" key="1">
    <source>
        <dbReference type="ARBA" id="ARBA00010728"/>
    </source>
</evidence>
<dbReference type="PROSITE" id="PS50862">
    <property type="entry name" value="AA_TRNA_LIGASE_II"/>
    <property type="match status" value="1"/>
</dbReference>
<dbReference type="Gene3D" id="1.10.287.40">
    <property type="entry name" value="Serine-tRNA synthetase, tRNA binding domain"/>
    <property type="match status" value="1"/>
</dbReference>
<dbReference type="PANTHER" id="PTHR11778">
    <property type="entry name" value="SERYL-TRNA SYNTHETASE"/>
    <property type="match status" value="1"/>
</dbReference>
<evidence type="ECO:0000256" key="2">
    <source>
        <dbReference type="ARBA" id="ARBA00012840"/>
    </source>
</evidence>
<dbReference type="SUPFAM" id="SSF55681">
    <property type="entry name" value="Class II aaRS and biotin synthetases"/>
    <property type="match status" value="1"/>
</dbReference>
<evidence type="ECO:0000256" key="12">
    <source>
        <dbReference type="SAM" id="MobiDB-lite"/>
    </source>
</evidence>
<keyword evidence="5 10" id="KW-0067">ATP-binding</keyword>